<evidence type="ECO:0000313" key="1">
    <source>
        <dbReference type="EMBL" id="KAG6374945.1"/>
    </source>
</evidence>
<gene>
    <name evidence="1" type="ORF">JVT61DRAFT_3700</name>
</gene>
<protein>
    <submittedName>
        <fullName evidence="1">Uncharacterized protein</fullName>
    </submittedName>
</protein>
<keyword evidence="2" id="KW-1185">Reference proteome</keyword>
<dbReference type="AlphaFoldDB" id="A0A8I3A9W4"/>
<dbReference type="Proteomes" id="UP000683000">
    <property type="component" value="Unassembled WGS sequence"/>
</dbReference>
<dbReference type="OrthoDB" id="10553155at2759"/>
<sequence length="68" mass="8360">MLTHQPYQRDHNPRQARRIAQWPERKTIWWDREVPQLRDYLQSRIIQLSQEWKDFRGEAANKGAGDRM</sequence>
<comment type="caution">
    <text evidence="1">The sequence shown here is derived from an EMBL/GenBank/DDBJ whole genome shotgun (WGS) entry which is preliminary data.</text>
</comment>
<organism evidence="1 2">
    <name type="scientific">Boletus reticuloceps</name>
    <dbReference type="NCBI Taxonomy" id="495285"/>
    <lineage>
        <taxon>Eukaryota</taxon>
        <taxon>Fungi</taxon>
        <taxon>Dikarya</taxon>
        <taxon>Basidiomycota</taxon>
        <taxon>Agaricomycotina</taxon>
        <taxon>Agaricomycetes</taxon>
        <taxon>Agaricomycetidae</taxon>
        <taxon>Boletales</taxon>
        <taxon>Boletineae</taxon>
        <taxon>Boletaceae</taxon>
        <taxon>Boletoideae</taxon>
        <taxon>Boletus</taxon>
    </lineage>
</organism>
<proteinExistence type="predicted"/>
<accession>A0A8I3A9W4</accession>
<name>A0A8I3A9W4_9AGAM</name>
<dbReference type="EMBL" id="JAGFBS010000016">
    <property type="protein sequence ID" value="KAG6374945.1"/>
    <property type="molecule type" value="Genomic_DNA"/>
</dbReference>
<reference evidence="1" key="1">
    <citation type="submission" date="2021-03" db="EMBL/GenBank/DDBJ databases">
        <title>Evolutionary innovations through gain and loss of genes in the ectomycorrhizal Boletales.</title>
        <authorList>
            <person name="Wu G."/>
            <person name="Miyauchi S."/>
            <person name="Morin E."/>
            <person name="Yang Z.-L."/>
            <person name="Xu J."/>
            <person name="Martin F.M."/>
        </authorList>
    </citation>
    <scope>NUCLEOTIDE SEQUENCE</scope>
    <source>
        <strain evidence="1">BR01</strain>
    </source>
</reference>
<evidence type="ECO:0000313" key="2">
    <source>
        <dbReference type="Proteomes" id="UP000683000"/>
    </source>
</evidence>